<gene>
    <name evidence="2" type="ORF">LY79DRAFT_563281</name>
</gene>
<dbReference type="EMBL" id="JAHLJV010000062">
    <property type="protein sequence ID" value="KAK1579737.1"/>
    <property type="molecule type" value="Genomic_DNA"/>
</dbReference>
<dbReference type="Proteomes" id="UP001230504">
    <property type="component" value="Unassembled WGS sequence"/>
</dbReference>
<proteinExistence type="predicted"/>
<feature type="region of interest" description="Disordered" evidence="1">
    <location>
        <begin position="135"/>
        <end position="184"/>
    </location>
</feature>
<comment type="caution">
    <text evidence="2">The sequence shown here is derived from an EMBL/GenBank/DDBJ whole genome shotgun (WGS) entry which is preliminary data.</text>
</comment>
<evidence type="ECO:0000313" key="3">
    <source>
        <dbReference type="Proteomes" id="UP001230504"/>
    </source>
</evidence>
<dbReference type="RefSeq" id="XP_060410840.1">
    <property type="nucleotide sequence ID" value="XM_060558541.1"/>
</dbReference>
<protein>
    <submittedName>
        <fullName evidence="2">Uncharacterized protein</fullName>
    </submittedName>
</protein>
<dbReference type="AlphaFoldDB" id="A0AAD8PTI4"/>
<sequence length="184" mass="20680">MPCVRACPVSLVPSLPRFSRSDRGSRLRQSSSQIAPRWSTSWKSARLQVSDWLALAQLFRARGATHACRKQRRRLTTVVATAIGTRNVAGVGCILHCAAGALGFWCSFRLFLRAPHRRRFWTILRNATVALNRRHGPYRPPKRSSTDHISLNLQGRETPGGATTRESSPRAKWHRGIAQVHDTH</sequence>
<evidence type="ECO:0000313" key="2">
    <source>
        <dbReference type="EMBL" id="KAK1579737.1"/>
    </source>
</evidence>
<keyword evidence="3" id="KW-1185">Reference proteome</keyword>
<evidence type="ECO:0000256" key="1">
    <source>
        <dbReference type="SAM" id="MobiDB-lite"/>
    </source>
</evidence>
<accession>A0AAD8PTI4</accession>
<organism evidence="2 3">
    <name type="scientific">Colletotrichum navitas</name>
    <dbReference type="NCBI Taxonomy" id="681940"/>
    <lineage>
        <taxon>Eukaryota</taxon>
        <taxon>Fungi</taxon>
        <taxon>Dikarya</taxon>
        <taxon>Ascomycota</taxon>
        <taxon>Pezizomycotina</taxon>
        <taxon>Sordariomycetes</taxon>
        <taxon>Hypocreomycetidae</taxon>
        <taxon>Glomerellales</taxon>
        <taxon>Glomerellaceae</taxon>
        <taxon>Colletotrichum</taxon>
        <taxon>Colletotrichum graminicola species complex</taxon>
    </lineage>
</organism>
<reference evidence="2" key="1">
    <citation type="submission" date="2021-06" db="EMBL/GenBank/DDBJ databases">
        <title>Comparative genomics, transcriptomics and evolutionary studies reveal genomic signatures of adaptation to plant cell wall in hemibiotrophic fungi.</title>
        <authorList>
            <consortium name="DOE Joint Genome Institute"/>
            <person name="Baroncelli R."/>
            <person name="Diaz J.F."/>
            <person name="Benocci T."/>
            <person name="Peng M."/>
            <person name="Battaglia E."/>
            <person name="Haridas S."/>
            <person name="Andreopoulos W."/>
            <person name="Labutti K."/>
            <person name="Pangilinan J."/>
            <person name="Floch G.L."/>
            <person name="Makela M.R."/>
            <person name="Henrissat B."/>
            <person name="Grigoriev I.V."/>
            <person name="Crouch J.A."/>
            <person name="De Vries R.P."/>
            <person name="Sukno S.A."/>
            <person name="Thon M.R."/>
        </authorList>
    </citation>
    <scope>NUCLEOTIDE SEQUENCE</scope>
    <source>
        <strain evidence="2">CBS 125086</strain>
    </source>
</reference>
<name>A0AAD8PTI4_9PEZI</name>
<dbReference type="GeneID" id="85442781"/>